<keyword evidence="7 12" id="KW-0732">Signal</keyword>
<evidence type="ECO:0000256" key="2">
    <source>
        <dbReference type="ARBA" id="ARBA00007456"/>
    </source>
</evidence>
<protein>
    <recommendedName>
        <fullName evidence="12">Germin-like protein</fullName>
    </recommendedName>
</protein>
<reference evidence="14" key="2">
    <citation type="submission" date="2015-03" db="UniProtKB">
        <authorList>
            <consortium name="EnsemblPlants"/>
        </authorList>
    </citation>
    <scope>IDENTIFICATION</scope>
</reference>
<evidence type="ECO:0000256" key="4">
    <source>
        <dbReference type="ARBA" id="ARBA00022523"/>
    </source>
</evidence>
<comment type="subunit">
    <text evidence="3">Oligomer (believed to be a pentamer but probably hexamer).</text>
</comment>
<dbReference type="FunFam" id="2.60.120.10:FF:000005">
    <property type="entry name" value="Germin-like protein subfamily 1 member 8"/>
    <property type="match status" value="1"/>
</dbReference>
<dbReference type="PROSITE" id="PS00725">
    <property type="entry name" value="GERMIN"/>
    <property type="match status" value="1"/>
</dbReference>
<dbReference type="Proteomes" id="UP000026960">
    <property type="component" value="Chromosome 12"/>
</dbReference>
<feature type="domain" description="Cupin type-1" evidence="13">
    <location>
        <begin position="66"/>
        <end position="221"/>
    </location>
</feature>
<organism evidence="14">
    <name type="scientific">Oryza barthii</name>
    <dbReference type="NCBI Taxonomy" id="65489"/>
    <lineage>
        <taxon>Eukaryota</taxon>
        <taxon>Viridiplantae</taxon>
        <taxon>Streptophyta</taxon>
        <taxon>Embryophyta</taxon>
        <taxon>Tracheophyta</taxon>
        <taxon>Spermatophyta</taxon>
        <taxon>Magnoliopsida</taxon>
        <taxon>Liliopsida</taxon>
        <taxon>Poales</taxon>
        <taxon>Poaceae</taxon>
        <taxon>BOP clade</taxon>
        <taxon>Oryzoideae</taxon>
        <taxon>Oryzeae</taxon>
        <taxon>Oryzinae</taxon>
        <taxon>Oryza</taxon>
    </lineage>
</organism>
<evidence type="ECO:0000256" key="7">
    <source>
        <dbReference type="ARBA" id="ARBA00022729"/>
    </source>
</evidence>
<keyword evidence="4 12" id="KW-0052">Apoplast</keyword>
<evidence type="ECO:0000256" key="11">
    <source>
        <dbReference type="PIRSR" id="PIRSR601929-2"/>
    </source>
</evidence>
<evidence type="ECO:0000256" key="8">
    <source>
        <dbReference type="ARBA" id="ARBA00023157"/>
    </source>
</evidence>
<feature type="binding site" evidence="10">
    <location>
        <position position="122"/>
    </location>
    <ligand>
        <name>oxalate</name>
        <dbReference type="ChEBI" id="CHEBI:30623"/>
    </ligand>
</feature>
<evidence type="ECO:0000256" key="1">
    <source>
        <dbReference type="ARBA" id="ARBA00004271"/>
    </source>
</evidence>
<dbReference type="InterPro" id="IPR014710">
    <property type="entry name" value="RmlC-like_jellyroll"/>
</dbReference>
<keyword evidence="15" id="KW-1185">Reference proteome</keyword>
<dbReference type="InterPro" id="IPR006045">
    <property type="entry name" value="Cupin_1"/>
</dbReference>
<feature type="binding site" evidence="10">
    <location>
        <position position="117"/>
    </location>
    <ligand>
        <name>oxalate</name>
        <dbReference type="ChEBI" id="CHEBI:30623"/>
    </ligand>
</feature>
<dbReference type="Gramene" id="OBART12G03360.1">
    <property type="protein sequence ID" value="OBART12G03360.1"/>
    <property type="gene ID" value="OBART12G03360"/>
</dbReference>
<evidence type="ECO:0000313" key="14">
    <source>
        <dbReference type="EnsemblPlants" id="OBART12G03360.1"/>
    </source>
</evidence>
<dbReference type="PaxDb" id="65489-OBART12G03360.1"/>
<evidence type="ECO:0000256" key="3">
    <source>
        <dbReference type="ARBA" id="ARBA00011268"/>
    </source>
</evidence>
<keyword evidence="9 10" id="KW-0464">Manganese</keyword>
<name>A0A0D3HRL3_9ORYZ</name>
<dbReference type="PRINTS" id="PR00325">
    <property type="entry name" value="GERMIN"/>
</dbReference>
<dbReference type="InterPro" id="IPR011051">
    <property type="entry name" value="RmlC_Cupin_sf"/>
</dbReference>
<dbReference type="PANTHER" id="PTHR31238">
    <property type="entry name" value="GERMIN-LIKE PROTEIN SUBFAMILY 3 MEMBER 3"/>
    <property type="match status" value="1"/>
</dbReference>
<comment type="subcellular location">
    <subcellularLocation>
        <location evidence="1 12">Secreted</location>
        <location evidence="1 12">Extracellular space</location>
        <location evidence="1 12">Apoplast</location>
    </subcellularLocation>
</comment>
<feature type="binding site" evidence="10">
    <location>
        <position position="112"/>
    </location>
    <ligand>
        <name>oxalate</name>
        <dbReference type="ChEBI" id="CHEBI:30623"/>
    </ligand>
</feature>
<keyword evidence="8" id="KW-1015">Disulfide bond</keyword>
<dbReference type="EnsemblPlants" id="OBART12G03360.1">
    <property type="protein sequence ID" value="OBART12G03360.1"/>
    <property type="gene ID" value="OBART12G03360"/>
</dbReference>
<comment type="similarity">
    <text evidence="2 12">Belongs to the germin family.</text>
</comment>
<evidence type="ECO:0000256" key="10">
    <source>
        <dbReference type="PIRSR" id="PIRSR601929-1"/>
    </source>
</evidence>
<evidence type="ECO:0000256" key="5">
    <source>
        <dbReference type="ARBA" id="ARBA00022525"/>
    </source>
</evidence>
<dbReference type="CDD" id="cd02241">
    <property type="entry name" value="cupin_OxOx"/>
    <property type="match status" value="1"/>
</dbReference>
<keyword evidence="6 10" id="KW-0479">Metal-binding</keyword>
<proteinExistence type="inferred from homology"/>
<accession>A0A0D3HRL3</accession>
<dbReference type="eggNOG" id="ENOG502QQ4A">
    <property type="taxonomic scope" value="Eukaryota"/>
</dbReference>
<dbReference type="HOGENOM" id="CLU_015790_0_0_1"/>
<dbReference type="GO" id="GO:0030145">
    <property type="term" value="F:manganese ion binding"/>
    <property type="evidence" value="ECO:0007669"/>
    <property type="project" value="UniProtKB-UniRule"/>
</dbReference>
<dbReference type="GO" id="GO:0048046">
    <property type="term" value="C:apoplast"/>
    <property type="evidence" value="ECO:0007669"/>
    <property type="project" value="UniProtKB-SubCell"/>
</dbReference>
<feature type="chain" id="PRO_5019609545" description="Germin-like protein" evidence="12">
    <location>
        <begin position="23"/>
        <end position="233"/>
    </location>
</feature>
<evidence type="ECO:0000256" key="12">
    <source>
        <dbReference type="RuleBase" id="RU366015"/>
    </source>
</evidence>
<evidence type="ECO:0000259" key="13">
    <source>
        <dbReference type="SMART" id="SM00835"/>
    </source>
</evidence>
<evidence type="ECO:0000256" key="9">
    <source>
        <dbReference type="ARBA" id="ARBA00023211"/>
    </source>
</evidence>
<feature type="binding site" evidence="11">
    <location>
        <position position="166"/>
    </location>
    <ligand>
        <name>Mn(2+)</name>
        <dbReference type="ChEBI" id="CHEBI:29035"/>
    </ligand>
</feature>
<dbReference type="InterPro" id="IPR019780">
    <property type="entry name" value="Germin_Mn-BS"/>
</dbReference>
<reference evidence="14" key="1">
    <citation type="journal article" date="2009" name="Rice">
        <title>De Novo Next Generation Sequencing of Plant Genomes.</title>
        <authorList>
            <person name="Rounsley S."/>
            <person name="Marri P.R."/>
            <person name="Yu Y."/>
            <person name="He R."/>
            <person name="Sisneros N."/>
            <person name="Goicoechea J.L."/>
            <person name="Lee S.J."/>
            <person name="Angelova A."/>
            <person name="Kudrna D."/>
            <person name="Luo M."/>
            <person name="Affourtit J."/>
            <person name="Desany B."/>
            <person name="Knight J."/>
            <person name="Niazi F."/>
            <person name="Egholm M."/>
            <person name="Wing R.A."/>
        </authorList>
    </citation>
    <scope>NUCLEOTIDE SEQUENCE [LARGE SCALE GENOMIC DNA]</scope>
    <source>
        <strain evidence="14">cv. IRGC 105608</strain>
    </source>
</reference>
<dbReference type="SUPFAM" id="SSF51182">
    <property type="entry name" value="RmlC-like cupins"/>
    <property type="match status" value="1"/>
</dbReference>
<feature type="binding site" evidence="11">
    <location>
        <position position="122"/>
    </location>
    <ligand>
        <name>Mn(2+)</name>
        <dbReference type="ChEBI" id="CHEBI:29035"/>
    </ligand>
</feature>
<feature type="signal peptide" evidence="12">
    <location>
        <begin position="1"/>
        <end position="22"/>
    </location>
</feature>
<dbReference type="Pfam" id="PF00190">
    <property type="entry name" value="Cupin_1"/>
    <property type="match status" value="1"/>
</dbReference>
<dbReference type="SMART" id="SM00835">
    <property type="entry name" value="Cupin_1"/>
    <property type="match status" value="1"/>
</dbReference>
<dbReference type="Gene3D" id="2.60.120.10">
    <property type="entry name" value="Jelly Rolls"/>
    <property type="match status" value="1"/>
</dbReference>
<evidence type="ECO:0000256" key="6">
    <source>
        <dbReference type="ARBA" id="ARBA00022723"/>
    </source>
</evidence>
<dbReference type="InterPro" id="IPR001929">
    <property type="entry name" value="Germin"/>
</dbReference>
<feature type="binding site" evidence="11">
    <location>
        <position position="115"/>
    </location>
    <ligand>
        <name>Mn(2+)</name>
        <dbReference type="ChEBI" id="CHEBI:29035"/>
    </ligand>
</feature>
<dbReference type="STRING" id="65489.A0A0D3HRL3"/>
<sequence>MAASNFFLLAAFIVLVATQAMASDPSPLQDYLFRYDLCMFLNTVRVNGFPCKDAKDVIVDDFFLAANLDKPMDTTKSKAGSNVTLINVMKLASLNTLGISMARIDYAPKGQNPPHTHPRATEILTVLEGSLYVCFVTSNQANGENKLFTKTLKKGDGSVFPQGHIHFQFNPSYDKPAVAIAALSSQNPGAITIANTVFGSHPPISGDVLAKAFQVDKKTVDWLQAQFWENNHN</sequence>
<evidence type="ECO:0000313" key="15">
    <source>
        <dbReference type="Proteomes" id="UP000026960"/>
    </source>
</evidence>
<feature type="binding site" evidence="11">
    <location>
        <position position="117"/>
    </location>
    <ligand>
        <name>Mn(2+)</name>
        <dbReference type="ChEBI" id="CHEBI:29035"/>
    </ligand>
</feature>
<keyword evidence="5 12" id="KW-0964">Secreted</keyword>
<dbReference type="AlphaFoldDB" id="A0A0D3HRL3"/>